<evidence type="ECO:0000256" key="3">
    <source>
        <dbReference type="ARBA" id="ARBA00022723"/>
    </source>
</evidence>
<evidence type="ECO:0000256" key="6">
    <source>
        <dbReference type="ARBA" id="ARBA00022833"/>
    </source>
</evidence>
<feature type="domain" description="Peptidase M4" evidence="9">
    <location>
        <begin position="237"/>
        <end position="396"/>
    </location>
</feature>
<dbReference type="SUPFAM" id="SSF55486">
    <property type="entry name" value="Metalloproteases ('zincins'), catalytic domain"/>
    <property type="match status" value="1"/>
</dbReference>
<proteinExistence type="inferred from homology"/>
<accession>A0ABT0TNH0</accession>
<keyword evidence="7" id="KW-0482">Metalloprotease</keyword>
<reference evidence="13 14" key="1">
    <citation type="submission" date="2022-05" db="EMBL/GenBank/DDBJ databases">
        <title>Flavobacterium sp., isolated from activated sludge.</title>
        <authorList>
            <person name="Ran Q."/>
        </authorList>
    </citation>
    <scope>NUCLEOTIDE SEQUENCE [LARGE SCALE GENOMIC DNA]</scope>
    <source>
        <strain evidence="13 14">HXWNR70</strain>
    </source>
</reference>
<dbReference type="InterPro" id="IPR023612">
    <property type="entry name" value="Peptidase_M4"/>
</dbReference>
<dbReference type="PANTHER" id="PTHR33794:SF1">
    <property type="entry name" value="BACILLOLYSIN"/>
    <property type="match status" value="1"/>
</dbReference>
<evidence type="ECO:0000256" key="4">
    <source>
        <dbReference type="ARBA" id="ARBA00022729"/>
    </source>
</evidence>
<evidence type="ECO:0000256" key="2">
    <source>
        <dbReference type="ARBA" id="ARBA00022670"/>
    </source>
</evidence>
<sequence length="996" mass="108507">MRKKYLLCLSTIVLVSFGIRAQDNRIYNPKEAYQRSMRLETPSSRESVLKQFGKAYGLDAKNTFELQSETSDFSGLSHQKHQQFYKGLKVEFATVITHARNGNVEMVNGELYNPQNLNLTPKLSKQEAFAIAEKSVEAKKYLWEDFTASQAMDYQKPKGELLIFPLVKTAEVRLAYKYDIYAVEPISRMEIYVDAHSGEILYQNPVIKHANRIISNEEIKSNAKKVEEAVLGPLFATGTAATRYSGTRNIETSYDISLGKYVLNDATRGDGIVTYNSNYAPSYNLIHFTDTDNVWNDGNYASTSSTKDNAALDAHWGAMKTYDFFKDIFNRNSYDDKGAQIKSFVHYDDSTTPPNRGYDNAFWNGSVMTYGDGYTVFKGPLTSVDVCGHEIGHAVCTYTANLAYQNQSGALNEGFSDIWGACIEQYAKFGNLNAPADTASPGTAAVWKIGEEITSAAYGGYLRSMSYPKSASQPDTFLGANYITTADDGACTPTKANDWCGVHTNSGVLNHWFYIVTAGKSGTNDAPVPDTYNVTGIGMTKSSQIAYLAERDYLTPNATFMDARNATIAVASALYCTTSPEVEAVTNAWYAVNVGDAFTSPTIDVALKAISGGNADVSCNAVFSPTIVIENGGTSPLTAVTISYNVDGGANTTINWTGNLSNCSQVVQNIPVSGLTRGIHTLNVSTTTTSDANASNNSKSVVLVVNDNGTIGTVSTFETPADVLVAIDSNGKSNTVWERGAINKTKITAAVTGNSSGYATKLVGDYPNKTTSYLVSQCYNLATVSNPTVSFDMAFDLESNWDLMYFEYSTDSGATWKVLGTMNDPNWYNSSRLPDGNDCFNCIGKQWTGDYATAPTEGNGMNGEKRKYTHSLTELGAPSNAIFRFTFVSDDAVGGNGVFIDNFVIQGTLSQKENAFEKFAVYPNPSNGTFNVVLSSSDEVTIKVFDLRGRSVYNQVFAGQGSIFNKEINLNALGSGVYILNVESDGKREAKRIMVE</sequence>
<feature type="signal peptide" evidence="8">
    <location>
        <begin position="1"/>
        <end position="21"/>
    </location>
</feature>
<dbReference type="Gene3D" id="2.60.120.260">
    <property type="entry name" value="Galactose-binding domain-like"/>
    <property type="match status" value="1"/>
</dbReference>
<dbReference type="NCBIfam" id="TIGR04183">
    <property type="entry name" value="Por_Secre_tail"/>
    <property type="match status" value="1"/>
</dbReference>
<protein>
    <submittedName>
        <fullName evidence="13">M4 family metallopeptidase</fullName>
    </submittedName>
</protein>
<evidence type="ECO:0000256" key="1">
    <source>
        <dbReference type="ARBA" id="ARBA00009388"/>
    </source>
</evidence>
<dbReference type="Gene3D" id="1.10.390.10">
    <property type="entry name" value="Neutral Protease Domain 2"/>
    <property type="match status" value="1"/>
</dbReference>
<dbReference type="PRINTS" id="PR00730">
    <property type="entry name" value="THERMOLYSIN"/>
</dbReference>
<evidence type="ECO:0000259" key="11">
    <source>
        <dbReference type="Pfam" id="PF07504"/>
    </source>
</evidence>
<dbReference type="InterPro" id="IPR050728">
    <property type="entry name" value="Zinc_Metalloprotease_M4"/>
</dbReference>
<dbReference type="Pfam" id="PF18962">
    <property type="entry name" value="Por_Secre_tail"/>
    <property type="match status" value="1"/>
</dbReference>
<dbReference type="InterPro" id="IPR026444">
    <property type="entry name" value="Secre_tail"/>
</dbReference>
<dbReference type="InterPro" id="IPR013856">
    <property type="entry name" value="Peptidase_M4_domain"/>
</dbReference>
<dbReference type="Gene3D" id="3.10.170.10">
    <property type="match status" value="1"/>
</dbReference>
<keyword evidence="3" id="KW-0479">Metal-binding</keyword>
<gene>
    <name evidence="13" type="ORF">NAT50_05980</name>
</gene>
<evidence type="ECO:0000259" key="9">
    <source>
        <dbReference type="Pfam" id="PF01447"/>
    </source>
</evidence>
<dbReference type="PANTHER" id="PTHR33794">
    <property type="entry name" value="BACILLOLYSIN"/>
    <property type="match status" value="1"/>
</dbReference>
<feature type="domain" description="FTP" evidence="11">
    <location>
        <begin position="63"/>
        <end position="111"/>
    </location>
</feature>
<dbReference type="Gene3D" id="3.10.450.490">
    <property type="match status" value="1"/>
</dbReference>
<keyword evidence="14" id="KW-1185">Reference proteome</keyword>
<keyword evidence="4 8" id="KW-0732">Signal</keyword>
<comment type="similarity">
    <text evidence="1">Belongs to the peptidase M4 family.</text>
</comment>
<feature type="chain" id="PRO_5045838782" evidence="8">
    <location>
        <begin position="22"/>
        <end position="996"/>
    </location>
</feature>
<evidence type="ECO:0000259" key="10">
    <source>
        <dbReference type="Pfam" id="PF02868"/>
    </source>
</evidence>
<evidence type="ECO:0000256" key="5">
    <source>
        <dbReference type="ARBA" id="ARBA00022801"/>
    </source>
</evidence>
<evidence type="ECO:0000313" key="13">
    <source>
        <dbReference type="EMBL" id="MCL9808905.1"/>
    </source>
</evidence>
<dbReference type="RefSeq" id="WP_250592305.1">
    <property type="nucleotide sequence ID" value="NZ_JAMLJM010000003.1"/>
</dbReference>
<keyword evidence="6" id="KW-0862">Zinc</keyword>
<dbReference type="EMBL" id="JAMLJM010000003">
    <property type="protein sequence ID" value="MCL9808905.1"/>
    <property type="molecule type" value="Genomic_DNA"/>
</dbReference>
<keyword evidence="2" id="KW-0645">Protease</keyword>
<dbReference type="InterPro" id="IPR001570">
    <property type="entry name" value="Peptidase_M4_C_domain"/>
</dbReference>
<feature type="domain" description="Secretion system C-terminal sorting" evidence="12">
    <location>
        <begin position="921"/>
        <end position="995"/>
    </location>
</feature>
<evidence type="ECO:0000259" key="12">
    <source>
        <dbReference type="Pfam" id="PF18962"/>
    </source>
</evidence>
<evidence type="ECO:0000313" key="14">
    <source>
        <dbReference type="Proteomes" id="UP001317191"/>
    </source>
</evidence>
<dbReference type="Proteomes" id="UP001317191">
    <property type="component" value="Unassembled WGS sequence"/>
</dbReference>
<dbReference type="InterPro" id="IPR011096">
    <property type="entry name" value="FTP_domain"/>
</dbReference>
<dbReference type="Pfam" id="PF07504">
    <property type="entry name" value="FTP"/>
    <property type="match status" value="1"/>
</dbReference>
<dbReference type="CDD" id="cd09597">
    <property type="entry name" value="M4_TLP"/>
    <property type="match status" value="1"/>
</dbReference>
<dbReference type="Pfam" id="PF01447">
    <property type="entry name" value="Peptidase_M4"/>
    <property type="match status" value="1"/>
</dbReference>
<dbReference type="Pfam" id="PF02868">
    <property type="entry name" value="Peptidase_M4_C"/>
    <property type="match status" value="1"/>
</dbReference>
<comment type="caution">
    <text evidence="13">The sequence shown here is derived from an EMBL/GenBank/DDBJ whole genome shotgun (WGS) entry which is preliminary data.</text>
</comment>
<name>A0ABT0TNH0_9FLAO</name>
<organism evidence="13 14">
    <name type="scientific">Flavobacterium luminosum</name>
    <dbReference type="NCBI Taxonomy" id="2949086"/>
    <lineage>
        <taxon>Bacteria</taxon>
        <taxon>Pseudomonadati</taxon>
        <taxon>Bacteroidota</taxon>
        <taxon>Flavobacteriia</taxon>
        <taxon>Flavobacteriales</taxon>
        <taxon>Flavobacteriaceae</taxon>
        <taxon>Flavobacterium</taxon>
    </lineage>
</organism>
<feature type="domain" description="Peptidase M4 C-terminal" evidence="10">
    <location>
        <begin position="400"/>
        <end position="594"/>
    </location>
</feature>
<evidence type="ECO:0000256" key="7">
    <source>
        <dbReference type="ARBA" id="ARBA00023049"/>
    </source>
</evidence>
<keyword evidence="5" id="KW-0378">Hydrolase</keyword>
<evidence type="ECO:0000256" key="8">
    <source>
        <dbReference type="SAM" id="SignalP"/>
    </source>
</evidence>
<dbReference type="InterPro" id="IPR027268">
    <property type="entry name" value="Peptidase_M4/M1_CTD_sf"/>
</dbReference>